<reference evidence="1 2" key="1">
    <citation type="submission" date="2015-08" db="EMBL/GenBank/DDBJ databases">
        <title>Next Generation Sequencing and Analysis of the Genome of Puccinia sorghi L Schw, the Causal Agent of Maize Common Rust.</title>
        <authorList>
            <person name="Rochi L."/>
            <person name="Burguener G."/>
            <person name="Darino M."/>
            <person name="Turjanski A."/>
            <person name="Kreff E."/>
            <person name="Dieguez M.J."/>
            <person name="Sacco F."/>
        </authorList>
    </citation>
    <scope>NUCLEOTIDE SEQUENCE [LARGE SCALE GENOMIC DNA]</scope>
    <source>
        <strain evidence="1 2">RO10H11247</strain>
    </source>
</reference>
<dbReference type="STRING" id="27349.A0A0L6V9Z9"/>
<evidence type="ECO:0000313" key="2">
    <source>
        <dbReference type="Proteomes" id="UP000037035"/>
    </source>
</evidence>
<proteinExistence type="predicted"/>
<name>A0A0L6V9Z9_9BASI</name>
<feature type="non-terminal residue" evidence="1">
    <location>
        <position position="1"/>
    </location>
</feature>
<sequence length="195" mass="22010">QWVSQLTQSNKTSWLPPGFSQKNSVKLVQQIVHDLIKWDKGTLLGCLLKNLVVNSISCSVNGPMPTVNQLFAHVQQHLPRASEFTQDLEIPTHVMVRFAYLHLTTIKFVRSGSNACAAAWGPTDRQFLFLRSQSADYNLLCSVLILQKYQLVFGSGNHYYQQIQADTLTLPTKAEVQSNFEITRRCRGTNSQAQD</sequence>
<dbReference type="VEuPathDB" id="FungiDB:VP01_2120g2"/>
<protein>
    <submittedName>
        <fullName evidence="1">Uncharacterized protein</fullName>
    </submittedName>
</protein>
<keyword evidence="2" id="KW-1185">Reference proteome</keyword>
<gene>
    <name evidence="1" type="ORF">VP01_2120g2</name>
</gene>
<dbReference type="EMBL" id="LAVV01006971">
    <property type="protein sequence ID" value="KNZ57588.1"/>
    <property type="molecule type" value="Genomic_DNA"/>
</dbReference>
<comment type="caution">
    <text evidence="1">The sequence shown here is derived from an EMBL/GenBank/DDBJ whole genome shotgun (WGS) entry which is preliminary data.</text>
</comment>
<dbReference type="Proteomes" id="UP000037035">
    <property type="component" value="Unassembled WGS sequence"/>
</dbReference>
<accession>A0A0L6V9Z9</accession>
<organism evidence="1 2">
    <name type="scientific">Puccinia sorghi</name>
    <dbReference type="NCBI Taxonomy" id="27349"/>
    <lineage>
        <taxon>Eukaryota</taxon>
        <taxon>Fungi</taxon>
        <taxon>Dikarya</taxon>
        <taxon>Basidiomycota</taxon>
        <taxon>Pucciniomycotina</taxon>
        <taxon>Pucciniomycetes</taxon>
        <taxon>Pucciniales</taxon>
        <taxon>Pucciniaceae</taxon>
        <taxon>Puccinia</taxon>
    </lineage>
</organism>
<dbReference type="OrthoDB" id="10279910at2759"/>
<dbReference type="AlphaFoldDB" id="A0A0L6V9Z9"/>
<evidence type="ECO:0000313" key="1">
    <source>
        <dbReference type="EMBL" id="KNZ57588.1"/>
    </source>
</evidence>